<dbReference type="Proteomes" id="UP000014136">
    <property type="component" value="Unassembled WGS sequence"/>
</dbReference>
<evidence type="ECO:0000259" key="5">
    <source>
        <dbReference type="Pfam" id="PF13354"/>
    </source>
</evidence>
<comment type="caution">
    <text evidence="6">The sequence shown here is derived from an EMBL/GenBank/DDBJ whole genome shotgun (WGS) entry which is preliminary data.</text>
</comment>
<dbReference type="SUPFAM" id="SSF56601">
    <property type="entry name" value="beta-lactamase/transpeptidase-like"/>
    <property type="match status" value="1"/>
</dbReference>
<dbReference type="InterPro" id="IPR012338">
    <property type="entry name" value="Beta-lactam/transpept-like"/>
</dbReference>
<feature type="region of interest" description="Disordered" evidence="4">
    <location>
        <begin position="63"/>
        <end position="128"/>
    </location>
</feature>
<dbReference type="PATRIC" id="fig|1139996.3.peg.922"/>
<dbReference type="AlphaFoldDB" id="S0NHQ2"/>
<evidence type="ECO:0000313" key="7">
    <source>
        <dbReference type="Proteomes" id="UP000014136"/>
    </source>
</evidence>
<evidence type="ECO:0000256" key="3">
    <source>
        <dbReference type="ARBA" id="ARBA00023295"/>
    </source>
</evidence>
<name>S0NHQ2_9ENTE</name>
<dbReference type="OrthoDB" id="2173042at2"/>
<dbReference type="PROSITE" id="PS51904">
    <property type="entry name" value="GLYCOSYL_HYDROL_F25_2"/>
    <property type="match status" value="1"/>
</dbReference>
<dbReference type="PANTHER" id="PTHR34135:SF2">
    <property type="entry name" value="LYSOZYME"/>
    <property type="match status" value="1"/>
</dbReference>
<dbReference type="InterPro" id="IPR045155">
    <property type="entry name" value="Beta-lactam_cat"/>
</dbReference>
<dbReference type="SMART" id="SM00641">
    <property type="entry name" value="Glyco_25"/>
    <property type="match status" value="1"/>
</dbReference>
<dbReference type="GO" id="GO:0016052">
    <property type="term" value="P:carbohydrate catabolic process"/>
    <property type="evidence" value="ECO:0007669"/>
    <property type="project" value="TreeGrafter"/>
</dbReference>
<keyword evidence="3" id="KW-0326">Glycosidase</keyword>
<gene>
    <name evidence="6" type="ORF">OMQ_00936</name>
</gene>
<dbReference type="SUPFAM" id="SSF51445">
    <property type="entry name" value="(Trans)glycosidases"/>
    <property type="match status" value="1"/>
</dbReference>
<accession>S0NHQ2</accession>
<dbReference type="Pfam" id="PF13354">
    <property type="entry name" value="Beta-lactamase2"/>
    <property type="match status" value="1"/>
</dbReference>
<feature type="compositionally biased region" description="Basic and acidic residues" evidence="4">
    <location>
        <begin position="103"/>
        <end position="117"/>
    </location>
</feature>
<keyword evidence="2" id="KW-0378">Hydrolase</keyword>
<dbReference type="InterPro" id="IPR018077">
    <property type="entry name" value="Glyco_hydro_fam25_subgr"/>
</dbReference>
<dbReference type="GO" id="GO:0016998">
    <property type="term" value="P:cell wall macromolecule catabolic process"/>
    <property type="evidence" value="ECO:0007669"/>
    <property type="project" value="InterPro"/>
</dbReference>
<comment type="similarity">
    <text evidence="1">Belongs to the glycosyl hydrolase 25 family.</text>
</comment>
<keyword evidence="7" id="KW-1185">Reference proteome</keyword>
<dbReference type="InterPro" id="IPR002053">
    <property type="entry name" value="Glyco_hydro_25"/>
</dbReference>
<feature type="compositionally biased region" description="Polar residues" evidence="4">
    <location>
        <begin position="85"/>
        <end position="99"/>
    </location>
</feature>
<evidence type="ECO:0000256" key="4">
    <source>
        <dbReference type="SAM" id="MobiDB-lite"/>
    </source>
</evidence>
<dbReference type="GO" id="GO:0009253">
    <property type="term" value="P:peptidoglycan catabolic process"/>
    <property type="evidence" value="ECO:0007669"/>
    <property type="project" value="InterPro"/>
</dbReference>
<dbReference type="EMBL" id="AHYT01000003">
    <property type="protein sequence ID" value="EOT29624.1"/>
    <property type="molecule type" value="Genomic_DNA"/>
</dbReference>
<feature type="compositionally biased region" description="Polar residues" evidence="4">
    <location>
        <begin position="64"/>
        <end position="76"/>
    </location>
</feature>
<dbReference type="eggNOG" id="COG3757">
    <property type="taxonomic scope" value="Bacteria"/>
</dbReference>
<feature type="domain" description="Beta-lactamase class A catalytic" evidence="5">
    <location>
        <begin position="798"/>
        <end position="998"/>
    </location>
</feature>
<sequence length="1019" mass="116146">MYIKKQIMGSLVANMKKRKRIIVVSACSVLMLQPLLNVYATESTNEATMSTEIEKSFEVDETGEINQQSISDSSIVEQEMESIKSEQISLTESTGSASEESLDESHTVLDDSQKTEESATIESTTETTIPELKSDEEYIFPSGRSDLNNMQAFSASLAIPHVSATDTNLPKKSFIDISSHNGYISVENFKIIKSYGVDGVVVKLTEATSYQNPYAKDQIKNALAAGMKVSVYHYSWFKTKDQAKKEADYFAAMANSLGLPKDTLMVNDIEEPKIAEGNNHTQNSLEFEQRLNELGFMNVNHYVGMHWITSGKIDSNILGNRKLWVAAYPYVLSTTQRYTEYGAWQWSSQMTFPNVPGIFDISSDYHQDFINQLVIEDEKITDFQEFNYAMIKKNVPLWQLDNQEVSSIGNTQNLLNQTLKINSLRRDSNQTLYYLLETNTGDLLGYVKANDVEGTNNAYGEYKKYNKYVTIQSGNYDIWQNFNWQKRSHSANYQGQLLQARGYYDHFNGTRYLTLYDQAGKWVGYLDVAATKLSSNGGGGKYHAYNKYVTIQSGNYDIWQNFDWQKRSHSANYQGQLLQARGYYDHFNGTRYLTIYDKNGKWIGYINATATKLSSNGGGGKYHAYNKYVTIQSPNYDIWQNFDWQKRSHSANYHGQLLQARGYYDHFNGTRYLTIYDKNGKWVGYINATATKLSSNGGGGKYHAYNKYVTIQSGNYDIWQNFDWQKRSHSSKYQRKTVLARGYYDHFNGARYLSLYENNGHWIGYINETGTKLGPEVKEKMAEVQQLLDQQYYSANYGIYVMSLIDGSVAQKHGSKIFHAASTGKLPALYYTQKMISDKKLNGETLYLYTDSINTMSNSYMRGGAGILQGQSFGKKYSLNTIMNWTAKYSDNQGANFLGYYGANKYDTTMKQEISAIMKRNWTNPFYVSAKDNAFMMQAIYHQGGKLITDLSNTVYDQQRIPKYIPVQVAHKIGDLNSLAHDAAIIYAEQPYILVVMTENGVGYEVISQLSKQIYDRLK</sequence>
<dbReference type="GO" id="GO:0003796">
    <property type="term" value="F:lysozyme activity"/>
    <property type="evidence" value="ECO:0007669"/>
    <property type="project" value="InterPro"/>
</dbReference>
<feature type="compositionally biased region" description="Low complexity" evidence="4">
    <location>
        <begin position="118"/>
        <end position="128"/>
    </location>
</feature>
<organism evidence="6 7">
    <name type="scientific">Enterococcus saccharolyticus subsp. saccharolyticus ATCC 43076</name>
    <dbReference type="NCBI Taxonomy" id="1139996"/>
    <lineage>
        <taxon>Bacteria</taxon>
        <taxon>Bacillati</taxon>
        <taxon>Bacillota</taxon>
        <taxon>Bacilli</taxon>
        <taxon>Lactobacillales</taxon>
        <taxon>Enterococcaceae</taxon>
        <taxon>Enterococcus</taxon>
    </lineage>
</organism>
<reference evidence="6 7" key="1">
    <citation type="submission" date="2013-03" db="EMBL/GenBank/DDBJ databases">
        <title>The Genome Sequence of Enterococcus saccharolyticus ATCC_43076 (Illumina only assembly).</title>
        <authorList>
            <consortium name="The Broad Institute Genomics Platform"/>
            <consortium name="The Broad Institute Genome Sequencing Center for Infectious Disease"/>
            <person name="Earl A."/>
            <person name="Russ C."/>
            <person name="Gilmore M."/>
            <person name="Surin D."/>
            <person name="Walker B."/>
            <person name="Young S."/>
            <person name="Zeng Q."/>
            <person name="Gargeya S."/>
            <person name="Fitzgerald M."/>
            <person name="Haas B."/>
            <person name="Abouelleil A."/>
            <person name="Allen A.W."/>
            <person name="Alvarado L."/>
            <person name="Arachchi H.M."/>
            <person name="Berlin A.M."/>
            <person name="Chapman S.B."/>
            <person name="Gainer-Dewar J."/>
            <person name="Goldberg J."/>
            <person name="Griggs A."/>
            <person name="Gujja S."/>
            <person name="Hansen M."/>
            <person name="Howarth C."/>
            <person name="Imamovic A."/>
            <person name="Ireland A."/>
            <person name="Larimer J."/>
            <person name="McCowan C."/>
            <person name="Murphy C."/>
            <person name="Pearson M."/>
            <person name="Poon T.W."/>
            <person name="Priest M."/>
            <person name="Roberts A."/>
            <person name="Saif S."/>
            <person name="Shea T."/>
            <person name="Sisk P."/>
            <person name="Sykes S."/>
            <person name="Wortman J."/>
            <person name="Nusbaum C."/>
            <person name="Birren B."/>
        </authorList>
    </citation>
    <scope>NUCLEOTIDE SEQUENCE [LARGE SCALE GENOMIC DNA]</scope>
    <source>
        <strain evidence="6 7">ATCC 43076</strain>
    </source>
</reference>
<dbReference type="GO" id="GO:0030655">
    <property type="term" value="P:beta-lactam antibiotic catabolic process"/>
    <property type="evidence" value="ECO:0007669"/>
    <property type="project" value="InterPro"/>
</dbReference>
<evidence type="ECO:0000256" key="1">
    <source>
        <dbReference type="ARBA" id="ARBA00010646"/>
    </source>
</evidence>
<dbReference type="Gene3D" id="3.20.20.80">
    <property type="entry name" value="Glycosidases"/>
    <property type="match status" value="1"/>
</dbReference>
<protein>
    <recommendedName>
        <fullName evidence="5">Beta-lactamase class A catalytic domain-containing protein</fullName>
    </recommendedName>
</protein>
<dbReference type="Gene3D" id="3.40.710.10">
    <property type="entry name" value="DD-peptidase/beta-lactamase superfamily"/>
    <property type="match status" value="1"/>
</dbReference>
<dbReference type="GO" id="GO:0008800">
    <property type="term" value="F:beta-lactamase activity"/>
    <property type="evidence" value="ECO:0007669"/>
    <property type="project" value="InterPro"/>
</dbReference>
<evidence type="ECO:0000256" key="2">
    <source>
        <dbReference type="ARBA" id="ARBA00022801"/>
    </source>
</evidence>
<dbReference type="eggNOG" id="COG2367">
    <property type="taxonomic scope" value="Bacteria"/>
</dbReference>
<dbReference type="Pfam" id="PF01183">
    <property type="entry name" value="Glyco_hydro_25"/>
    <property type="match status" value="1"/>
</dbReference>
<proteinExistence type="inferred from homology"/>
<dbReference type="HOGENOM" id="CLU_296252_0_0_9"/>
<evidence type="ECO:0000313" key="6">
    <source>
        <dbReference type="EMBL" id="EOT29624.1"/>
    </source>
</evidence>
<dbReference type="InterPro" id="IPR017853">
    <property type="entry name" value="GH"/>
</dbReference>
<dbReference type="PANTHER" id="PTHR34135">
    <property type="entry name" value="LYSOZYME"/>
    <property type="match status" value="1"/>
</dbReference>